<organism evidence="5">
    <name type="scientific">Megaviridae environmental sample</name>
    <dbReference type="NCBI Taxonomy" id="1737588"/>
    <lineage>
        <taxon>Viruses</taxon>
        <taxon>Varidnaviria</taxon>
        <taxon>Bamfordvirae</taxon>
        <taxon>Nucleocytoviricota</taxon>
        <taxon>Megaviricetes</taxon>
        <taxon>Imitervirales</taxon>
        <taxon>Mimiviridae</taxon>
        <taxon>environmental samples</taxon>
    </lineage>
</organism>
<dbReference type="Gene3D" id="3.40.1090.10">
    <property type="entry name" value="Cytosolic phospholipase A2 catalytic domain"/>
    <property type="match status" value="1"/>
</dbReference>
<name>A0A5J6VH03_9VIRU</name>
<dbReference type="GO" id="GO:0016042">
    <property type="term" value="P:lipid catabolic process"/>
    <property type="evidence" value="ECO:0007669"/>
    <property type="project" value="UniProtKB-UniRule"/>
</dbReference>
<evidence type="ECO:0000256" key="2">
    <source>
        <dbReference type="PROSITE-ProRule" id="PRU01161"/>
    </source>
</evidence>
<evidence type="ECO:0000256" key="1">
    <source>
        <dbReference type="ARBA" id="ARBA00023098"/>
    </source>
</evidence>
<dbReference type="Pfam" id="PF01734">
    <property type="entry name" value="Patatin"/>
    <property type="match status" value="1"/>
</dbReference>
<dbReference type="PANTHER" id="PTHR24138">
    <property type="entry name" value="INTRACELLLAR PHOSPHOLIPASE A FAMILY"/>
    <property type="match status" value="1"/>
</dbReference>
<sequence>MIVLKIIIAIILLIIIWSILLNSALASLPIIPTVGVYVNPYITTTRTNGYKLLSISGGGIKGLGAIIFLERMYHNELQSGDFFSIFDGFCGTSTGAIICAALCGRHIVLQNMLDAGLQRHLKQAAEKYNVYNLYEELLNGVLSNYSKLILVVLKYMYVDYIDIFIHRPLWYHILSLGGMIAPTYYDSKRRDYLHKIFRFRFQDLHQDLHIITQDVKNFNIVNFTNYYRGEKPNIGDNTWVSFAVLASSSAPTYYPCFEGYIDGGIAYYNPVEYVLQQMYYNGITPRVLSIVLETKIDIHINKNAGGIEWIKPLSRLIMRNTIHKAEEFGEMYEGVFGERIVVVNPLANSEHIDMFANDKTDYIINQANSLVFTAEEESIIRSFAL</sequence>
<dbReference type="PANTHER" id="PTHR24138:SF10">
    <property type="entry name" value="PHOSPHOLIPASE A2"/>
    <property type="match status" value="1"/>
</dbReference>
<dbReference type="InterPro" id="IPR016035">
    <property type="entry name" value="Acyl_Trfase/lysoPLipase"/>
</dbReference>
<dbReference type="EMBL" id="MN448266">
    <property type="protein sequence ID" value="QFG73597.1"/>
    <property type="molecule type" value="Genomic_DNA"/>
</dbReference>
<feature type="active site" description="Nucleophile" evidence="2">
    <location>
        <position position="93"/>
    </location>
</feature>
<protein>
    <submittedName>
        <fullName evidence="5">Patatin-like phospholipase</fullName>
    </submittedName>
</protein>
<keyword evidence="1 2" id="KW-0443">Lipid metabolism</keyword>
<feature type="transmembrane region" description="Helical" evidence="3">
    <location>
        <begin position="169"/>
        <end position="185"/>
    </location>
</feature>
<keyword evidence="2" id="KW-0442">Lipid degradation</keyword>
<keyword evidence="3" id="KW-1133">Transmembrane helix</keyword>
<feature type="domain" description="PNPLA" evidence="4">
    <location>
        <begin position="53"/>
        <end position="275"/>
    </location>
</feature>
<keyword evidence="3" id="KW-0812">Transmembrane</keyword>
<evidence type="ECO:0000259" key="4">
    <source>
        <dbReference type="PROSITE" id="PS51635"/>
    </source>
</evidence>
<dbReference type="PROSITE" id="PS51635">
    <property type="entry name" value="PNPLA"/>
    <property type="match status" value="1"/>
</dbReference>
<reference evidence="5" key="1">
    <citation type="journal article" date="2019" name="Philos. Trans. R. Soc. Lond., B, Biol. Sci.">
        <title>Targeted metagenomic recovery of four divergent viruses reveals shared and distinctive characteristics of giant viruses of marine eukaryotes.</title>
        <authorList>
            <person name="Needham D.M."/>
            <person name="Poirier C."/>
            <person name="Hehenberger E."/>
            <person name="Jimenez V."/>
            <person name="Swalwell J.E."/>
            <person name="Santoro A.E."/>
            <person name="Worden A.Z."/>
        </authorList>
    </citation>
    <scope>NUCLEOTIDE SEQUENCE</scope>
    <source>
        <strain evidence="5">OPacV-662</strain>
    </source>
</reference>
<feature type="short sequence motif" description="GXSXG" evidence="2">
    <location>
        <begin position="91"/>
        <end position="95"/>
    </location>
</feature>
<proteinExistence type="predicted"/>
<evidence type="ECO:0000256" key="3">
    <source>
        <dbReference type="SAM" id="Phobius"/>
    </source>
</evidence>
<dbReference type="InterPro" id="IPR002641">
    <property type="entry name" value="PNPLA_dom"/>
</dbReference>
<keyword evidence="3" id="KW-0472">Membrane</keyword>
<dbReference type="InterPro" id="IPR047156">
    <property type="entry name" value="Teg/CotR/CapV-like"/>
</dbReference>
<feature type="active site" description="Proton acceptor" evidence="2">
    <location>
        <position position="262"/>
    </location>
</feature>
<dbReference type="GO" id="GO:0016787">
    <property type="term" value="F:hydrolase activity"/>
    <property type="evidence" value="ECO:0007669"/>
    <property type="project" value="UniProtKB-UniRule"/>
</dbReference>
<feature type="short sequence motif" description="GXGXXG" evidence="2">
    <location>
        <begin position="57"/>
        <end position="62"/>
    </location>
</feature>
<evidence type="ECO:0000313" key="5">
    <source>
        <dbReference type="EMBL" id="QFG73597.1"/>
    </source>
</evidence>
<accession>A0A5J6VH03</accession>
<dbReference type="SUPFAM" id="SSF52151">
    <property type="entry name" value="FabD/lysophospholipase-like"/>
    <property type="match status" value="1"/>
</dbReference>
<feature type="short sequence motif" description="DGA/G" evidence="2">
    <location>
        <begin position="262"/>
        <end position="264"/>
    </location>
</feature>
<keyword evidence="2" id="KW-0378">Hydrolase</keyword>